<evidence type="ECO:0000313" key="3">
    <source>
        <dbReference type="Proteomes" id="UP000317685"/>
    </source>
</evidence>
<dbReference type="GeneID" id="300131463"/>
<dbReference type="PANTHER" id="PTHR36503">
    <property type="entry name" value="BLR2520 PROTEIN"/>
    <property type="match status" value="1"/>
</dbReference>
<name>A0A561VDL6_9ACTN</name>
<gene>
    <name evidence="2" type="ORF">FHU34_12156</name>
</gene>
<protein>
    <recommendedName>
        <fullName evidence="1">VOC domain-containing protein</fullName>
    </recommendedName>
</protein>
<dbReference type="RefSeq" id="WP_145785981.1">
    <property type="nucleotide sequence ID" value="NZ_JBEZJC010000019.1"/>
</dbReference>
<dbReference type="InterPro" id="IPR037523">
    <property type="entry name" value="VOC_core"/>
</dbReference>
<accession>A0A561VDL6</accession>
<sequence>MTFAPVIVSLPIADRATSYRFYSDGLGLDAVGEVADDGIPEPLQFVVNDGLRLMLVPTGGFGWVIGRHEVAPKGQSECVLNLGVATPADADAVVDRARAAGADVVTEPTAQPWGYAGVFADPDGHLWMVSADSGS</sequence>
<dbReference type="PROSITE" id="PS51819">
    <property type="entry name" value="VOC"/>
    <property type="match status" value="1"/>
</dbReference>
<proteinExistence type="predicted"/>
<comment type="caution">
    <text evidence="2">The sequence shown here is derived from an EMBL/GenBank/DDBJ whole genome shotgun (WGS) entry which is preliminary data.</text>
</comment>
<dbReference type="InterPro" id="IPR029068">
    <property type="entry name" value="Glyas_Bleomycin-R_OHBP_Dase"/>
</dbReference>
<evidence type="ECO:0000259" key="1">
    <source>
        <dbReference type="PROSITE" id="PS51819"/>
    </source>
</evidence>
<feature type="domain" description="VOC" evidence="1">
    <location>
        <begin position="4"/>
        <end position="132"/>
    </location>
</feature>
<dbReference type="Pfam" id="PF00903">
    <property type="entry name" value="Glyoxalase"/>
    <property type="match status" value="1"/>
</dbReference>
<dbReference type="OrthoDB" id="4265398at2"/>
<dbReference type="SUPFAM" id="SSF54593">
    <property type="entry name" value="Glyoxalase/Bleomycin resistance protein/Dihydroxybiphenyl dioxygenase"/>
    <property type="match status" value="1"/>
</dbReference>
<dbReference type="AlphaFoldDB" id="A0A561VDL6"/>
<dbReference type="Proteomes" id="UP000317685">
    <property type="component" value="Unassembled WGS sequence"/>
</dbReference>
<keyword evidence="3" id="KW-1185">Reference proteome</keyword>
<dbReference type="PANTHER" id="PTHR36503:SF1">
    <property type="entry name" value="BLR2520 PROTEIN"/>
    <property type="match status" value="1"/>
</dbReference>
<dbReference type="InterPro" id="IPR004360">
    <property type="entry name" value="Glyas_Fos-R_dOase_dom"/>
</dbReference>
<dbReference type="Gene3D" id="3.10.180.10">
    <property type="entry name" value="2,3-Dihydroxybiphenyl 1,2-Dioxygenase, domain 1"/>
    <property type="match status" value="1"/>
</dbReference>
<reference evidence="2 3" key="1">
    <citation type="submission" date="2019-06" db="EMBL/GenBank/DDBJ databases">
        <title>Sequencing the genomes of 1000 actinobacteria strains.</title>
        <authorList>
            <person name="Klenk H.-P."/>
        </authorList>
    </citation>
    <scope>NUCLEOTIDE SEQUENCE [LARGE SCALE GENOMIC DNA]</scope>
    <source>
        <strain evidence="2 3">DSM 45885</strain>
    </source>
</reference>
<evidence type="ECO:0000313" key="2">
    <source>
        <dbReference type="EMBL" id="TWG09707.1"/>
    </source>
</evidence>
<dbReference type="EMBL" id="VIWZ01000002">
    <property type="protein sequence ID" value="TWG09707.1"/>
    <property type="molecule type" value="Genomic_DNA"/>
</dbReference>
<organism evidence="2 3">
    <name type="scientific">Micromonospora taraxaci</name>
    <dbReference type="NCBI Taxonomy" id="1316803"/>
    <lineage>
        <taxon>Bacteria</taxon>
        <taxon>Bacillati</taxon>
        <taxon>Actinomycetota</taxon>
        <taxon>Actinomycetes</taxon>
        <taxon>Micromonosporales</taxon>
        <taxon>Micromonosporaceae</taxon>
        <taxon>Micromonospora</taxon>
    </lineage>
</organism>